<dbReference type="EMBL" id="SNZW01000016">
    <property type="protein sequence ID" value="TDS13653.1"/>
    <property type="molecule type" value="Genomic_DNA"/>
</dbReference>
<gene>
    <name evidence="1" type="ORF">DFQ03_2948</name>
</gene>
<evidence type="ECO:0000313" key="1">
    <source>
        <dbReference type="EMBL" id="TDS13653.1"/>
    </source>
</evidence>
<comment type="caution">
    <text evidence="1">The sequence shown here is derived from an EMBL/GenBank/DDBJ whole genome shotgun (WGS) entry which is preliminary data.</text>
</comment>
<reference evidence="1 2" key="1">
    <citation type="submission" date="2019-03" db="EMBL/GenBank/DDBJ databases">
        <title>Genomic Encyclopedia of Type Strains, Phase III (KMG-III): the genomes of soil and plant-associated and newly described type strains.</title>
        <authorList>
            <person name="Whitman W."/>
        </authorList>
    </citation>
    <scope>NUCLEOTIDE SEQUENCE [LARGE SCALE GENOMIC DNA]</scope>
    <source>
        <strain evidence="1 2">CECT 8455</strain>
    </source>
</reference>
<organism evidence="1 2">
    <name type="scientific">Maribacter caenipelagi</name>
    <dbReference type="NCBI Taxonomy" id="1447781"/>
    <lineage>
        <taxon>Bacteria</taxon>
        <taxon>Pseudomonadati</taxon>
        <taxon>Bacteroidota</taxon>
        <taxon>Flavobacteriia</taxon>
        <taxon>Flavobacteriales</taxon>
        <taxon>Flavobacteriaceae</taxon>
        <taxon>Maribacter</taxon>
    </lineage>
</organism>
<protein>
    <submittedName>
        <fullName evidence="1">Uncharacterized protein</fullName>
    </submittedName>
</protein>
<keyword evidence="2" id="KW-1185">Reference proteome</keyword>
<name>A0A4R7CYH5_9FLAO</name>
<dbReference type="Proteomes" id="UP000295274">
    <property type="component" value="Unassembled WGS sequence"/>
</dbReference>
<sequence length="43" mass="4857">MKYGGSLVFSGLEDCELSLNCLNIFKREIKAQKNPKIHGIFLT</sequence>
<proteinExistence type="predicted"/>
<dbReference type="AlphaFoldDB" id="A0A4R7CYH5"/>
<evidence type="ECO:0000313" key="2">
    <source>
        <dbReference type="Proteomes" id="UP000295274"/>
    </source>
</evidence>
<accession>A0A4R7CYH5</accession>